<evidence type="ECO:0000256" key="4">
    <source>
        <dbReference type="ARBA" id="ARBA00022837"/>
    </source>
</evidence>
<dbReference type="PANTHER" id="PTHR44324">
    <property type="entry name" value="WD40 REPEAT DOMAIN 95"/>
    <property type="match status" value="1"/>
</dbReference>
<dbReference type="PROSITE" id="PS50294">
    <property type="entry name" value="WD_REPEATS_REGION"/>
    <property type="match status" value="1"/>
</dbReference>
<dbReference type="Gene3D" id="1.10.238.10">
    <property type="entry name" value="EF-hand"/>
    <property type="match status" value="1"/>
</dbReference>
<evidence type="ECO:0000313" key="8">
    <source>
        <dbReference type="Proteomes" id="UP000786811"/>
    </source>
</evidence>
<dbReference type="Gene3D" id="2.130.10.10">
    <property type="entry name" value="YVTN repeat-like/Quinoprotein amine dehydrogenase"/>
    <property type="match status" value="2"/>
</dbReference>
<evidence type="ECO:0000256" key="5">
    <source>
        <dbReference type="PROSITE-ProRule" id="PRU00221"/>
    </source>
</evidence>
<dbReference type="SUPFAM" id="SSF50978">
    <property type="entry name" value="WD40 repeat-like"/>
    <property type="match status" value="1"/>
</dbReference>
<dbReference type="PROSITE" id="PS50222">
    <property type="entry name" value="EF_HAND_2"/>
    <property type="match status" value="1"/>
</dbReference>
<accession>A0A8J2HHW4</accession>
<evidence type="ECO:0000256" key="3">
    <source>
        <dbReference type="ARBA" id="ARBA00022737"/>
    </source>
</evidence>
<evidence type="ECO:0000256" key="1">
    <source>
        <dbReference type="ARBA" id="ARBA00014901"/>
    </source>
</evidence>
<feature type="repeat" description="WD" evidence="5">
    <location>
        <begin position="298"/>
        <end position="339"/>
    </location>
</feature>
<dbReference type="SMART" id="SM00320">
    <property type="entry name" value="WD40"/>
    <property type="match status" value="5"/>
</dbReference>
<dbReference type="InterPro" id="IPR051242">
    <property type="entry name" value="WD-EF-hand_domain"/>
</dbReference>
<dbReference type="PROSITE" id="PS00678">
    <property type="entry name" value="WD_REPEATS_1"/>
    <property type="match status" value="1"/>
</dbReference>
<dbReference type="OrthoDB" id="5980302at2759"/>
<dbReference type="InterPro" id="IPR011992">
    <property type="entry name" value="EF-hand-dom_pair"/>
</dbReference>
<dbReference type="Proteomes" id="UP000786811">
    <property type="component" value="Unassembled WGS sequence"/>
</dbReference>
<feature type="domain" description="EF-hand" evidence="6">
    <location>
        <begin position="17"/>
        <end position="52"/>
    </location>
</feature>
<dbReference type="InterPro" id="IPR018247">
    <property type="entry name" value="EF_Hand_1_Ca_BS"/>
</dbReference>
<organism evidence="7 8">
    <name type="scientific">Cotesia congregata</name>
    <name type="common">Parasitoid wasp</name>
    <name type="synonym">Apanteles congregatus</name>
    <dbReference type="NCBI Taxonomy" id="51543"/>
    <lineage>
        <taxon>Eukaryota</taxon>
        <taxon>Metazoa</taxon>
        <taxon>Ecdysozoa</taxon>
        <taxon>Arthropoda</taxon>
        <taxon>Hexapoda</taxon>
        <taxon>Insecta</taxon>
        <taxon>Pterygota</taxon>
        <taxon>Neoptera</taxon>
        <taxon>Endopterygota</taxon>
        <taxon>Hymenoptera</taxon>
        <taxon>Apocrita</taxon>
        <taxon>Ichneumonoidea</taxon>
        <taxon>Braconidae</taxon>
        <taxon>Microgastrinae</taxon>
        <taxon>Cotesia</taxon>
    </lineage>
</organism>
<feature type="repeat" description="WD" evidence="5">
    <location>
        <begin position="456"/>
        <end position="490"/>
    </location>
</feature>
<dbReference type="PANTHER" id="PTHR44324:SF6">
    <property type="entry name" value="EF-HAND CALCIUM BINDING DOMAIN 8"/>
    <property type="match status" value="1"/>
</dbReference>
<dbReference type="AlphaFoldDB" id="A0A8J2HHW4"/>
<evidence type="ECO:0000256" key="2">
    <source>
        <dbReference type="ARBA" id="ARBA00022574"/>
    </source>
</evidence>
<dbReference type="InterPro" id="IPR019775">
    <property type="entry name" value="WD40_repeat_CS"/>
</dbReference>
<dbReference type="PROSITE" id="PS50082">
    <property type="entry name" value="WD_REPEATS_2"/>
    <property type="match status" value="2"/>
</dbReference>
<keyword evidence="8" id="KW-1185">Reference proteome</keyword>
<dbReference type="EMBL" id="CAJNRD030001122">
    <property type="protein sequence ID" value="CAG5100443.1"/>
    <property type="molecule type" value="Genomic_DNA"/>
</dbReference>
<dbReference type="Pfam" id="PF00400">
    <property type="entry name" value="WD40"/>
    <property type="match status" value="2"/>
</dbReference>
<dbReference type="GO" id="GO:0005509">
    <property type="term" value="F:calcium ion binding"/>
    <property type="evidence" value="ECO:0007669"/>
    <property type="project" value="InterPro"/>
</dbReference>
<name>A0A8J2HHW4_COTCN</name>
<protein>
    <recommendedName>
        <fullName evidence="1">WD repeat-containing protein on Y chromosome</fullName>
    </recommendedName>
</protein>
<dbReference type="InterPro" id="IPR036322">
    <property type="entry name" value="WD40_repeat_dom_sf"/>
</dbReference>
<proteinExistence type="predicted"/>
<evidence type="ECO:0000313" key="7">
    <source>
        <dbReference type="EMBL" id="CAG5100443.1"/>
    </source>
</evidence>
<dbReference type="SUPFAM" id="SSF47473">
    <property type="entry name" value="EF-hand"/>
    <property type="match status" value="1"/>
</dbReference>
<keyword evidence="3" id="KW-0677">Repeat</keyword>
<gene>
    <name evidence="7" type="ORF">HICCMSTLAB_LOCUS9556</name>
</gene>
<keyword evidence="2 5" id="KW-0853">WD repeat</keyword>
<dbReference type="PROSITE" id="PS00018">
    <property type="entry name" value="EF_HAND_1"/>
    <property type="match status" value="1"/>
</dbReference>
<evidence type="ECO:0000259" key="6">
    <source>
        <dbReference type="PROSITE" id="PS50222"/>
    </source>
</evidence>
<dbReference type="InterPro" id="IPR001680">
    <property type="entry name" value="WD40_rpt"/>
</dbReference>
<reference evidence="7" key="1">
    <citation type="submission" date="2021-04" db="EMBL/GenBank/DDBJ databases">
        <authorList>
            <person name="Chebbi M.A.C M."/>
        </authorList>
    </citation>
    <scope>NUCLEOTIDE SEQUENCE</scope>
</reference>
<sequence>MEKSIKNNDSLIIKLSDSRKEFDALFKKIDSSRDGSITWDEFLSHLLLEFRLKGTAALNSQPLELPIVDPPKLIQSRHPYAICKIILYTDISIQNESSRMSSCNYLTASKDGTINYWSTDFVHQRQVKAINISLKIHSFRVAVVCMSYYFSENSSDKSCIIMGDTSGSINVIRFNRMDNNPFKQRPDCDVFEIHYESALKRTINGLKITAFNYIHSNWVSQVNYYKSYQAFISCSKCFKTSLFFCDITGSKMKYNFNVPLGISCFAFHEGKELLLTGGPDSLIRAWNPFVADRASAIFQGHQSPICAIIIHNSAEKAYTLSKDKCIKIWDIETQICIQTYNQLPSEVSEYTSLSSVYNPVTHQLIIASMMIAVVVCEKTIDKDKSDGESHTKKITCVIYNPLFEVVCICFIVNQLVITTGSDSYIIMWDPWRGRCIYVIRNAHTEMYLGKLRAIPISAATFDPCNQLLATGAKDGSIKVWSYSSGTCLKTMMINQKW</sequence>
<keyword evidence="4" id="KW-0106">Calcium</keyword>
<dbReference type="InterPro" id="IPR002048">
    <property type="entry name" value="EF_hand_dom"/>
</dbReference>
<dbReference type="InterPro" id="IPR015943">
    <property type="entry name" value="WD40/YVTN_repeat-like_dom_sf"/>
</dbReference>
<comment type="caution">
    <text evidence="7">The sequence shown here is derived from an EMBL/GenBank/DDBJ whole genome shotgun (WGS) entry which is preliminary data.</text>
</comment>